<evidence type="ECO:0000313" key="2">
    <source>
        <dbReference type="Proteomes" id="UP000230056"/>
    </source>
</evidence>
<dbReference type="AlphaFoldDB" id="A0A2D3NXC4"/>
<dbReference type="EMBL" id="CP024699">
    <property type="protein sequence ID" value="ATV59656.1"/>
    <property type="molecule type" value="Genomic_DNA"/>
</dbReference>
<gene>
    <name evidence="1" type="ORF">CTM72_08015</name>
</gene>
<accession>A0A2D3NXC4</accession>
<proteinExistence type="predicted"/>
<protein>
    <submittedName>
        <fullName evidence="1">Uncharacterized protein</fullName>
    </submittedName>
</protein>
<organism evidence="1 2">
    <name type="scientific">Fusobacterium pseudoperiodonticum</name>
    <dbReference type="NCBI Taxonomy" id="2663009"/>
    <lineage>
        <taxon>Bacteria</taxon>
        <taxon>Fusobacteriati</taxon>
        <taxon>Fusobacteriota</taxon>
        <taxon>Fusobacteriia</taxon>
        <taxon>Fusobacteriales</taxon>
        <taxon>Fusobacteriaceae</taxon>
        <taxon>Fusobacterium</taxon>
    </lineage>
</organism>
<name>A0A2D3NXC4_9FUSO</name>
<sequence>MNFEPLYELKNRLENVAVVGINLAKDDFRLKRAVEHLKEYSTIAKVFKQIYDMGNSLISTDDEDKCDLFLDLVALVDAVLCTQATTYSGNEPQEIKTIAKSKDYYKEIHYSELSPLVYAFTEGNLFVIQDSINNNADIFNDFRLKSYMIKGLSNKYSKVINLATKKLKKQRKEIAPLQKDEFSPGIEKKCLLDWILFPVLLKKIKMIFTNIALKIGLRK</sequence>
<dbReference type="Proteomes" id="UP000230056">
    <property type="component" value="Chromosome"/>
</dbReference>
<reference evidence="1 2" key="1">
    <citation type="submission" date="2017-11" db="EMBL/GenBank/DDBJ databases">
        <title>Genome sequencing of Fusobacterium periodonticum KCOM 1261.</title>
        <authorList>
            <person name="Kook J.-K."/>
            <person name="Park S.-N."/>
            <person name="Lim Y.K."/>
        </authorList>
    </citation>
    <scope>NUCLEOTIDE SEQUENCE [LARGE SCALE GENOMIC DNA]</scope>
    <source>
        <strain evidence="1 2">KCOM 1261</strain>
    </source>
</reference>
<evidence type="ECO:0000313" key="1">
    <source>
        <dbReference type="EMBL" id="ATV59656.1"/>
    </source>
</evidence>